<dbReference type="InterPro" id="IPR034085">
    <property type="entry name" value="TOG"/>
</dbReference>
<reference evidence="7" key="1">
    <citation type="submission" date="2024-02" db="UniProtKB">
        <authorList>
            <consortium name="WormBaseParasite"/>
        </authorList>
    </citation>
    <scope>IDENTIFICATION</scope>
</reference>
<accession>A0AAF5CZS4</accession>
<comment type="similarity">
    <text evidence="1">Belongs to the GCN1 family.</text>
</comment>
<dbReference type="WBParaSite" id="TCONS_00004268.p1">
    <property type="protein sequence ID" value="TCONS_00004268.p1"/>
    <property type="gene ID" value="XLOC_001502"/>
</dbReference>
<keyword evidence="3" id="KW-0648">Protein biosynthesis</keyword>
<dbReference type="InterPro" id="IPR017958">
    <property type="entry name" value="Gln-tRNA_amidoTrfase_suB_CS"/>
</dbReference>
<dbReference type="Gene3D" id="1.25.10.10">
    <property type="entry name" value="Leucine-rich Repeat Variant"/>
    <property type="match status" value="6"/>
</dbReference>
<sequence length="3159" mass="355642">KFSNCGIIRKEMTGDEKNDTVQDGDPFKNAVKKYLSSTTISKEKDQKEIFQSLSEAIKNASDIPEVAYKMLLRSAISNMVRRFINKSSQSNVKLLLDALTTRNVKLSLKYLSDAVIFVYPSNSGYISKMTAKNSVYLIKWICELLMKLDNMENDKDLVECSFEALAAVGMHSLSSRKSRRLSQKSLVNLRKNMNSQLLIDILKKLSSNPESLIALCCLLYSKGDEIDKQVITIFCDAFSKGILLSKVKVSNLLISETWNIVEKISQNEWEELIIPNIKKAMLRSPEVATLGVIKLIEYCSIDLTKFAPDITKSLGGGLVSSDEGLQLNSLHCIEALFKKLACVKTIENCLSILFDVLNGSHGKVTLVSQKINILSAISKGTISNVSSGDKNEFGKVASNVILKLSKPLTSEVNEASTIAFYQCLGEWSVFLTEKCSSIVNIFENVLKIPLGQEQVRYNAFLSMAKFMDCQDPVNFCPQLKKMSEGIFNEKNSLSIEMIPIIYILIKYEIIEKNSLSSKFYKKLCNLKMADDMEIYEKLGKNGFKLLSKLLLLVTVNRPYDDVVGNYSEALLKLSIFGCIYPDYDIRNHFHDTVKKITKMDGFVFSDFALNIFLNNIQNGYFEKIYLKIISKNSPDTNIEDKQIPAIHLVNVIKSLTPISQEDSVMLSMFNEFIVTLLLTSSLDKIFNVSGGLWAETLHEYDPTLKSINSEEFKKVLMKKLFEFPDLKVKENAIQSLVGLEFGRHEMADFIWKYFEDYFNKFEIGAYLNIPGDDVKIYNTPEDVLFNTSVMEDSGIGSLDTRGMSKKEQAAEIALRKELAEKRRKEGKFTEEQKKAIAEELKKESEIRERMRKLYENIYEPLRLLNAASKANPLGVTKHFDIMYNIVLPLLQSEFVAPIAVETLFAFRDAIFEPSSDYLHQLVIITTLRLYNSKKLVEEWCEESLIDQLKRMIASLISMCAIVNLPEDLVTEVDIFMDNEGMNASKLGFLLPLIEKIMMTKDFDPTIKSSLTSFLQDGVSLKFIKGEDIFLVPYLKLATMTLPVLIENSDADLIKPCTTVLQNLANIMSECTIPTDKMEQFLCYLLDHLKEPKPEIRLMIINMFYNMHHQVSVILHKSKAFKARLIVILSIIINDDNDEVNQSAVQLWRHLELKLSSELFSHIFVEVMDVHEFIRKGASNVILKIVMDLPKYKSAIISLLFDLYLKHSKIVEAEYDTVGRLLKAEYDEWEKRSGITEALIKLADTIEQGESFDFLKQVVDVGLLDHNASVRQKMLTAAEIIITKHGRSNVNEFYPFLEKKLASLSSNESDDVMRQGLVILLGTLTKYLDSSDDKVLEILMKLMSTLTTPSQPVQESVCSCLPALIASRPEDGKVLLKSMLTSAAKFSTYGERRGAAYGVAGIVKGLGIKSMKEQQVDVFLKNGFKNKKNPQMKEACCLLMEMLGYALGQAFEPYIHELLPELLTAYGDSNENVRYAAQDACNCIMSKISNFGVKLILPVVLEVIDKDAWRTKVVCVRLLGNMAITAPKQLSVCLASVVPKLIECLAETHSKVQSAAENALKKISTVIKNPEMLTISSHLIDALIDPGNKTVSTLTTILNIRFAHFIDTPSLSMMMPIVKRGFDEKSTDGRRMAANIIANIYQLADKRDMEHYLYEIMPGLKKSLFDPVPDIRAISAKAIGSIIKYAISETSEKLQMELLPWLSQKLISEESVVERSGAAQGLSEIYYGIGDSSLDDIMPQIVNKLNQPNLPPNVRDGFTLMYIYLPLVFQQKFIPYLSQVIPSILRGLSDENEFVRDSSLKAGQRLINQYCSSAQKLLLPQLQTAITDSFWRIRHAAVTLIGDLLFTVSGVSGKMTSNTAEEDDTFGMDEANTIIIKKLGQETRNQIYASLYLCRNDSSGQVRTAATHVWKIVVSNTPRTIKEIMTTLFSQILDCLSSQSEDRQVMAGKCLGELVKKMGEKVMTDVLPVITKQLDSENPLQRQGVATALGEIVDNTNCEIVSIYAENLIDPIRRCLSDENEDVRDSAVTLFTAFYKAAGNIALDEIVVPLLKDIDNKEKSERVIGGLCAVVQSNSRYMMSYLLPKLTKPPVNVVALCKISAAAGDSLGKNLPKILEALLDNCENTDNEEQIDNCLPVLLSVDDYEGIAQIISTLLTRATSKQHIPSAMLLARFILDAECDFDEFISEILPGTLSLYNSPIPEIVESAIKTLIALTTNMEQSVQFNTIPLLQSTIQKMVKIGEKGQIPGFDHPKGISPFLPILREGIINGGVELKQKAGETLGNIVLLSTQESLRSHVVNATGPLIRVLGDRYPPEVKIAIIQTLSRLLDKVIKLLSAFLPQLQSTFIKAIQEPSSRKVRLSAGGALAKLIQIHPKPENIVNEFVKLLNNLEDENLLLSTVISFKALVKKVGFKLSETCIESIINVGKKYINSNEEVIKACGGLYGEAIQFCPQWPSNILTEINKGTSNQKLFYLTCIQLLVSEDAGKVIDVYGYENISNTLSSNFSNESPFVADASLRSAGYILISEKDNCDKELLHVLAKTINHNSNDVKRLVAVVIHNIFRHISTPSTELLKTVVPSLVNGTKERNLAVRVSSELALLEVLKLRKNDHVYEEYIKTLTGGVKSVLVDTYQKQLVKTLKNTDDSLESLDNMLTMLNKFRINIGLEIHAQLASRTKLFSSAPVLDDAPPNTAVDIFDCAIPGTMPVLNKECVMMALKAGKILNCQIPKYSRFDRKHYFYPDMPMGFQITQNEMPIAKDGFFDYYLYSSFYSNQKESKSNKNSIHQENGSRYKKSRVSIKQVQLEIDSGKTILDLKERNLIDLNRAGVGLIEIITHPTISSSLEAVSFLEQLRIFLIHNNISKGEMHKGHYRVDANISLINKDAPPNELGERTEVKNINSFKDIVKAIDFEVTRHVGILNRGEKVRYETRKVCEDGTTIPLRDKEGEIIDYRFTAEPNLPILKIEKEWLDNISITCEDIPHLIYINKYGMNPKEALEFASKSNSKHFMDIALPLNTTPLSNFFNWYTELQFICEKIKKEYPLSSENDIKAFCFIVNLENESKITKLTAIDLLKKCLLQNEVNENEIIEIIKCNNLWRITNEGEINYYIEKVCKKEKKLYEQTLSGKKVKHFNKLRNLIFNECNKTIQLSDLEKFLWKKLNS</sequence>
<dbReference type="InterPro" id="IPR016024">
    <property type="entry name" value="ARM-type_fold"/>
</dbReference>
<dbReference type="InterPro" id="IPR021133">
    <property type="entry name" value="HEAT_type_2"/>
</dbReference>
<comment type="function">
    <text evidence="3">Allows the formation of correctly charged Gln-tRNA(Gln) through the transamidation of misacylated Glu-tRNA(Gln) in the mitochondria. The reaction takes place in the presence of glutamine and ATP through an activated gamma-phospho-Glu-tRNA(Gln).</text>
</comment>
<dbReference type="PROSITE" id="PS50077">
    <property type="entry name" value="HEAT_REPEAT"/>
    <property type="match status" value="1"/>
</dbReference>
<organism evidence="6 7">
    <name type="scientific">Strongyloides stercoralis</name>
    <name type="common">Threadworm</name>
    <dbReference type="NCBI Taxonomy" id="6248"/>
    <lineage>
        <taxon>Eukaryota</taxon>
        <taxon>Metazoa</taxon>
        <taxon>Ecdysozoa</taxon>
        <taxon>Nematoda</taxon>
        <taxon>Chromadorea</taxon>
        <taxon>Rhabditida</taxon>
        <taxon>Tylenchina</taxon>
        <taxon>Panagrolaimomorpha</taxon>
        <taxon>Strongyloidoidea</taxon>
        <taxon>Strongyloididae</taxon>
        <taxon>Strongyloides</taxon>
    </lineage>
</organism>
<dbReference type="SUPFAM" id="SSF55931">
    <property type="entry name" value="Glutamine synthetase/guanido kinase"/>
    <property type="match status" value="1"/>
</dbReference>
<evidence type="ECO:0000313" key="7">
    <source>
        <dbReference type="WBParaSite" id="TCONS_00004268.p1"/>
    </source>
</evidence>
<keyword evidence="3" id="KW-0436">Ligase</keyword>
<evidence type="ECO:0000256" key="1">
    <source>
        <dbReference type="ARBA" id="ARBA00007366"/>
    </source>
</evidence>
<dbReference type="Pfam" id="PF24993">
    <property type="entry name" value="GNC1_N"/>
    <property type="match status" value="1"/>
</dbReference>
<dbReference type="InterPro" id="IPR056810">
    <property type="entry name" value="GNC1-like_N"/>
</dbReference>
<dbReference type="NCBIfam" id="NF004012">
    <property type="entry name" value="PRK05477.1-2"/>
    <property type="match status" value="1"/>
</dbReference>
<dbReference type="SMART" id="SM01349">
    <property type="entry name" value="TOG"/>
    <property type="match status" value="2"/>
</dbReference>
<evidence type="ECO:0000256" key="3">
    <source>
        <dbReference type="HAMAP-Rule" id="MF_03147"/>
    </source>
</evidence>
<dbReference type="InterPro" id="IPR004413">
    <property type="entry name" value="GatB"/>
</dbReference>
<evidence type="ECO:0000256" key="2">
    <source>
        <dbReference type="ARBA" id="ARBA00022737"/>
    </source>
</evidence>
<dbReference type="GO" id="GO:0032543">
    <property type="term" value="P:mitochondrial translation"/>
    <property type="evidence" value="ECO:0007669"/>
    <property type="project" value="UniProtKB-UniRule"/>
</dbReference>
<dbReference type="GO" id="GO:0030956">
    <property type="term" value="C:glutamyl-tRNA(Gln) amidotransferase complex"/>
    <property type="evidence" value="ECO:0007669"/>
    <property type="project" value="UniProtKB-UniRule"/>
</dbReference>
<dbReference type="InterPro" id="IPR057546">
    <property type="entry name" value="HEAT_GCN1"/>
</dbReference>
<dbReference type="Pfam" id="PF25801">
    <property type="entry name" value="HEAT_GCN1_C_2"/>
    <property type="match status" value="1"/>
</dbReference>
<comment type="similarity">
    <text evidence="3">Belongs to the GatB/GatE family. GatB subfamily.</text>
</comment>
<comment type="subcellular location">
    <subcellularLocation>
        <location evidence="3">Mitochondrion</location>
    </subcellularLocation>
</comment>
<dbReference type="GO" id="GO:0019887">
    <property type="term" value="F:protein kinase regulator activity"/>
    <property type="evidence" value="ECO:0007669"/>
    <property type="project" value="TreeGrafter"/>
</dbReference>
<dbReference type="GO" id="GO:0005829">
    <property type="term" value="C:cytosol"/>
    <property type="evidence" value="ECO:0007669"/>
    <property type="project" value="TreeGrafter"/>
</dbReference>
<evidence type="ECO:0000259" key="5">
    <source>
        <dbReference type="SMART" id="SM01349"/>
    </source>
</evidence>
<dbReference type="PROSITE" id="PS01234">
    <property type="entry name" value="GATB"/>
    <property type="match status" value="1"/>
</dbReference>
<comment type="subunit">
    <text evidence="3">Subunit of the heterotrimeric GatCAB amidotransferase (AdT) complex, composed of A, B and C subunits.</text>
</comment>
<dbReference type="GO" id="GO:0000226">
    <property type="term" value="P:microtubule cytoskeleton organization"/>
    <property type="evidence" value="ECO:0007669"/>
    <property type="project" value="UniProtKB-ARBA"/>
</dbReference>
<dbReference type="GO" id="GO:0034198">
    <property type="term" value="P:cellular response to amino acid starvation"/>
    <property type="evidence" value="ECO:0007669"/>
    <property type="project" value="TreeGrafter"/>
</dbReference>
<dbReference type="Proteomes" id="UP000035681">
    <property type="component" value="Unplaced"/>
</dbReference>
<feature type="domain" description="TOG" evidence="5">
    <location>
        <begin position="1362"/>
        <end position="1595"/>
    </location>
</feature>
<dbReference type="Pfam" id="PF23271">
    <property type="entry name" value="HEAT_GCN1"/>
    <property type="match status" value="1"/>
</dbReference>
<comment type="catalytic activity">
    <reaction evidence="3">
        <text>L-glutamyl-tRNA(Gln) + L-glutamine + ATP + H2O = L-glutaminyl-tRNA(Gln) + L-glutamate + ADP + phosphate + H(+)</text>
        <dbReference type="Rhea" id="RHEA:17521"/>
        <dbReference type="Rhea" id="RHEA-COMP:9681"/>
        <dbReference type="Rhea" id="RHEA-COMP:9684"/>
        <dbReference type="ChEBI" id="CHEBI:15377"/>
        <dbReference type="ChEBI" id="CHEBI:15378"/>
        <dbReference type="ChEBI" id="CHEBI:29985"/>
        <dbReference type="ChEBI" id="CHEBI:30616"/>
        <dbReference type="ChEBI" id="CHEBI:43474"/>
        <dbReference type="ChEBI" id="CHEBI:58359"/>
        <dbReference type="ChEBI" id="CHEBI:78520"/>
        <dbReference type="ChEBI" id="CHEBI:78521"/>
        <dbReference type="ChEBI" id="CHEBI:456216"/>
    </reaction>
</comment>
<dbReference type="PANTHER" id="PTHR23346:SF7">
    <property type="entry name" value="STALLED RIBOSOME SENSOR GCN1"/>
    <property type="match status" value="1"/>
</dbReference>
<keyword evidence="3" id="KW-0547">Nucleotide-binding</keyword>
<dbReference type="EC" id="6.3.5.-" evidence="3"/>
<keyword evidence="6" id="KW-1185">Reference proteome</keyword>
<protein>
    <recommendedName>
        <fullName evidence="3">Glutamyl-tRNA(Gln) amidotransferase subunit B, mitochondrial</fullName>
        <shortName evidence="3">Glu-AdT subunit B</shortName>
        <ecNumber evidence="3">6.3.5.-</ecNumber>
    </recommendedName>
</protein>
<keyword evidence="3" id="KW-0067">ATP-binding</keyword>
<dbReference type="InterPro" id="IPR014746">
    <property type="entry name" value="Gln_synth/guanido_kin_cat_dom"/>
</dbReference>
<dbReference type="HAMAP" id="MF_00121">
    <property type="entry name" value="GatB"/>
    <property type="match status" value="1"/>
</dbReference>
<evidence type="ECO:0000313" key="6">
    <source>
        <dbReference type="Proteomes" id="UP000035681"/>
    </source>
</evidence>
<dbReference type="SUPFAM" id="SSF48371">
    <property type="entry name" value="ARM repeat"/>
    <property type="match status" value="4"/>
</dbReference>
<feature type="repeat" description="HEAT" evidence="4">
    <location>
        <begin position="1655"/>
        <end position="1693"/>
    </location>
</feature>
<dbReference type="Pfam" id="PF24984">
    <property type="entry name" value="HEAT_EF3_GNC1"/>
    <property type="match status" value="1"/>
</dbReference>
<keyword evidence="2" id="KW-0677">Repeat</keyword>
<keyword evidence="3" id="KW-0496">Mitochondrion</keyword>
<dbReference type="GO" id="GO:0050567">
    <property type="term" value="F:glutaminyl-tRNA synthase (glutamine-hydrolyzing) activity"/>
    <property type="evidence" value="ECO:0007669"/>
    <property type="project" value="UniProtKB-UniRule"/>
</dbReference>
<dbReference type="GO" id="GO:0006417">
    <property type="term" value="P:regulation of translation"/>
    <property type="evidence" value="ECO:0007669"/>
    <property type="project" value="TreeGrafter"/>
</dbReference>
<dbReference type="InterPro" id="IPR006075">
    <property type="entry name" value="Asn/Gln-tRNA_Trfase_suB/E_cat"/>
</dbReference>
<dbReference type="Pfam" id="PF24987">
    <property type="entry name" value="HEAT_EF3_N"/>
    <property type="match status" value="1"/>
</dbReference>
<dbReference type="GO" id="GO:0070681">
    <property type="term" value="P:glutaminyl-tRNAGln biosynthesis via transamidation"/>
    <property type="evidence" value="ECO:0007669"/>
    <property type="project" value="UniProtKB-UniRule"/>
</dbReference>
<dbReference type="InterPro" id="IPR011989">
    <property type="entry name" value="ARM-like"/>
</dbReference>
<proteinExistence type="inferred from homology"/>
<name>A0AAF5CZS4_STRER</name>
<feature type="domain" description="TOG" evidence="5">
    <location>
        <begin position="1804"/>
        <end position="2065"/>
    </location>
</feature>
<evidence type="ECO:0000256" key="4">
    <source>
        <dbReference type="PROSITE-ProRule" id="PRU00103"/>
    </source>
</evidence>
<dbReference type="GO" id="GO:0005524">
    <property type="term" value="F:ATP binding"/>
    <property type="evidence" value="ECO:0007669"/>
    <property type="project" value="UniProtKB-KW"/>
</dbReference>
<dbReference type="Pfam" id="PF02934">
    <property type="entry name" value="GatB_N"/>
    <property type="match status" value="1"/>
</dbReference>
<dbReference type="GO" id="GO:0005739">
    <property type="term" value="C:mitochondrion"/>
    <property type="evidence" value="ECO:0007669"/>
    <property type="project" value="UniProtKB-SubCell"/>
</dbReference>
<dbReference type="PANTHER" id="PTHR23346">
    <property type="entry name" value="TRANSLATIONAL ACTIVATOR GCN1-RELATED"/>
    <property type="match status" value="1"/>
</dbReference>